<evidence type="ECO:0000256" key="3">
    <source>
        <dbReference type="ARBA" id="ARBA00043970"/>
    </source>
</evidence>
<dbReference type="Proteomes" id="UP000285405">
    <property type="component" value="Unassembled WGS sequence"/>
</dbReference>
<reference evidence="5 6" key="1">
    <citation type="journal article" date="2018" name="BMC Genomics">
        <title>Comparative genome analyses reveal sequence features reflecting distinct modes of host-adaptation between dicot and monocot powdery mildew.</title>
        <authorList>
            <person name="Wu Y."/>
            <person name="Ma X."/>
            <person name="Pan Z."/>
            <person name="Kale S.D."/>
            <person name="Song Y."/>
            <person name="King H."/>
            <person name="Zhang Q."/>
            <person name="Presley C."/>
            <person name="Deng X."/>
            <person name="Wei C.I."/>
            <person name="Xiao S."/>
        </authorList>
    </citation>
    <scope>NUCLEOTIDE SEQUENCE [LARGE SCALE GENOMIC DNA]</scope>
    <source>
        <strain evidence="5">UCSC1</strain>
    </source>
</reference>
<evidence type="ECO:0000256" key="2">
    <source>
        <dbReference type="ARBA" id="ARBA00023128"/>
    </source>
</evidence>
<comment type="caution">
    <text evidence="5">The sequence shown here is derived from an EMBL/GenBank/DDBJ whole genome shotgun (WGS) entry which is preliminary data.</text>
</comment>
<dbReference type="OrthoDB" id="2116030at2759"/>
<gene>
    <name evidence="5" type="ORF">GcC1_097006</name>
</gene>
<accession>A0A420IAT0</accession>
<dbReference type="EMBL" id="MCBR01009731">
    <property type="protein sequence ID" value="RKF71638.1"/>
    <property type="molecule type" value="Genomic_DNA"/>
</dbReference>
<dbReference type="GO" id="GO:0005739">
    <property type="term" value="C:mitochondrion"/>
    <property type="evidence" value="ECO:0007669"/>
    <property type="project" value="UniProtKB-SubCell"/>
</dbReference>
<comment type="subcellular location">
    <subcellularLocation>
        <location evidence="1">Mitochondrion</location>
    </subcellularLocation>
</comment>
<feature type="region of interest" description="Disordered" evidence="4">
    <location>
        <begin position="29"/>
        <end position="103"/>
    </location>
</feature>
<protein>
    <submittedName>
        <fullName evidence="5">Uncharacterized protein</fullName>
    </submittedName>
</protein>
<evidence type="ECO:0000256" key="1">
    <source>
        <dbReference type="ARBA" id="ARBA00004173"/>
    </source>
</evidence>
<evidence type="ECO:0000256" key="4">
    <source>
        <dbReference type="SAM" id="MobiDB-lite"/>
    </source>
</evidence>
<dbReference type="AlphaFoldDB" id="A0A420IAT0"/>
<sequence>MLLATRVLRQGSANDHFQECYSLNQHSIDHQPKVHPASPTHTLPPDFTSTNKPSSFSSYRQQAQQHGPLGRAKSNSDGSIGSIPGSSFGPVMPSKGEFFDRSELPARFQRSPIELTEIDAIETGGATLVCYDGLKA</sequence>
<dbReference type="InterPro" id="IPR020373">
    <property type="entry name" value="Kgd4/YMR-31"/>
</dbReference>
<proteinExistence type="inferred from homology"/>
<keyword evidence="2" id="KW-0496">Mitochondrion</keyword>
<evidence type="ECO:0000313" key="5">
    <source>
        <dbReference type="EMBL" id="RKF71638.1"/>
    </source>
</evidence>
<comment type="similarity">
    <text evidence="3">Belongs to the alpha-ketoglutarate dehydrogenase component 4 family.</text>
</comment>
<organism evidence="5 6">
    <name type="scientific">Golovinomyces cichoracearum</name>
    <dbReference type="NCBI Taxonomy" id="62708"/>
    <lineage>
        <taxon>Eukaryota</taxon>
        <taxon>Fungi</taxon>
        <taxon>Dikarya</taxon>
        <taxon>Ascomycota</taxon>
        <taxon>Pezizomycotina</taxon>
        <taxon>Leotiomycetes</taxon>
        <taxon>Erysiphales</taxon>
        <taxon>Erysiphaceae</taxon>
        <taxon>Golovinomyces</taxon>
    </lineage>
</organism>
<dbReference type="Pfam" id="PF10937">
    <property type="entry name" value="Kgd4-YMR31"/>
    <property type="match status" value="1"/>
</dbReference>
<feature type="compositionally biased region" description="Low complexity" evidence="4">
    <location>
        <begin position="75"/>
        <end position="90"/>
    </location>
</feature>
<dbReference type="GO" id="GO:0006103">
    <property type="term" value="P:2-oxoglutarate metabolic process"/>
    <property type="evidence" value="ECO:0007669"/>
    <property type="project" value="InterPro"/>
</dbReference>
<feature type="compositionally biased region" description="Polar residues" evidence="4">
    <location>
        <begin position="47"/>
        <end position="65"/>
    </location>
</feature>
<name>A0A420IAT0_9PEZI</name>
<evidence type="ECO:0000313" key="6">
    <source>
        <dbReference type="Proteomes" id="UP000285405"/>
    </source>
</evidence>